<feature type="chain" id="PRO_5021815241" description="Secreted protein" evidence="1">
    <location>
        <begin position="31"/>
        <end position="436"/>
    </location>
</feature>
<evidence type="ECO:0000256" key="1">
    <source>
        <dbReference type="SAM" id="SignalP"/>
    </source>
</evidence>
<name>A0A517SRR1_9BACT</name>
<dbReference type="EMBL" id="CP036272">
    <property type="protein sequence ID" value="QDT58825.1"/>
    <property type="molecule type" value="Genomic_DNA"/>
</dbReference>
<keyword evidence="3" id="KW-1185">Reference proteome</keyword>
<organism evidence="2 3">
    <name type="scientific">Stieleria bergensis</name>
    <dbReference type="NCBI Taxonomy" id="2528025"/>
    <lineage>
        <taxon>Bacteria</taxon>
        <taxon>Pseudomonadati</taxon>
        <taxon>Planctomycetota</taxon>
        <taxon>Planctomycetia</taxon>
        <taxon>Pirellulales</taxon>
        <taxon>Pirellulaceae</taxon>
        <taxon>Stieleria</taxon>
    </lineage>
</organism>
<keyword evidence="1" id="KW-0732">Signal</keyword>
<dbReference type="AlphaFoldDB" id="A0A517SRR1"/>
<reference evidence="2 3" key="1">
    <citation type="submission" date="2019-02" db="EMBL/GenBank/DDBJ databases">
        <title>Deep-cultivation of Planctomycetes and their phenomic and genomic characterization uncovers novel biology.</title>
        <authorList>
            <person name="Wiegand S."/>
            <person name="Jogler M."/>
            <person name="Boedeker C."/>
            <person name="Pinto D."/>
            <person name="Vollmers J."/>
            <person name="Rivas-Marin E."/>
            <person name="Kohn T."/>
            <person name="Peeters S.H."/>
            <person name="Heuer A."/>
            <person name="Rast P."/>
            <person name="Oberbeckmann S."/>
            <person name="Bunk B."/>
            <person name="Jeske O."/>
            <person name="Meyerdierks A."/>
            <person name="Storesund J.E."/>
            <person name="Kallscheuer N."/>
            <person name="Luecker S."/>
            <person name="Lage O.M."/>
            <person name="Pohl T."/>
            <person name="Merkel B.J."/>
            <person name="Hornburger P."/>
            <person name="Mueller R.-W."/>
            <person name="Bruemmer F."/>
            <person name="Labrenz M."/>
            <person name="Spormann A.M."/>
            <person name="Op den Camp H."/>
            <person name="Overmann J."/>
            <person name="Amann R."/>
            <person name="Jetten M.S.M."/>
            <person name="Mascher T."/>
            <person name="Medema M.H."/>
            <person name="Devos D.P."/>
            <person name="Kaster A.-K."/>
            <person name="Ovreas L."/>
            <person name="Rohde M."/>
            <person name="Galperin M.Y."/>
            <person name="Jogler C."/>
        </authorList>
    </citation>
    <scope>NUCLEOTIDE SEQUENCE [LARGE SCALE GENOMIC DNA]</scope>
    <source>
        <strain evidence="2 3">SV_7m_r</strain>
    </source>
</reference>
<evidence type="ECO:0008006" key="4">
    <source>
        <dbReference type="Google" id="ProtNLM"/>
    </source>
</evidence>
<dbReference type="SUPFAM" id="SSF69304">
    <property type="entry name" value="Tricorn protease N-terminal domain"/>
    <property type="match status" value="1"/>
</dbReference>
<evidence type="ECO:0000313" key="3">
    <source>
        <dbReference type="Proteomes" id="UP000315003"/>
    </source>
</evidence>
<proteinExistence type="predicted"/>
<feature type="signal peptide" evidence="1">
    <location>
        <begin position="1"/>
        <end position="30"/>
    </location>
</feature>
<gene>
    <name evidence="2" type="ORF">SV7mr_13260</name>
</gene>
<dbReference type="OrthoDB" id="5174394at2"/>
<dbReference type="RefSeq" id="WP_145278122.1">
    <property type="nucleotide sequence ID" value="NZ_CP036272.1"/>
</dbReference>
<evidence type="ECO:0000313" key="2">
    <source>
        <dbReference type="EMBL" id="QDT58825.1"/>
    </source>
</evidence>
<protein>
    <recommendedName>
        <fullName evidence="4">Secreted protein</fullName>
    </recommendedName>
</protein>
<sequence precursor="true">MQASFTRRRFSALLAGTALAVHSNPSRAFADQPSTGPLETFVPCRAITTGPKHHWFGYYDKNQFDPTGKRILSNEVAFEGRSPTGDDKIGVGYVDTANGDSWHALGTSNAWGWQQGCMLQWIGQSQDEVLWNDRQGDRFVARVHSLKTKQTRTIDRPIYTIAPNGKFGLSVDFRRIDNLRPGYGYDGLADPNVANRAPKDSGIWRVDLQTGRSELILSLADVAAIAWPDGSTHPEAWHYFNHLLISPDSSRFIVLHRYRPEFDPQTLQYRGGFVTRMFTVDVDGGNRYVLDPSGYTSHFIWNGNQRVTMWTKPEGQRQAFYDFTDHSREVQRIGEGKMLTNGHNTFLPAPYSDWILCDTYPDRKTRRQTVYLYHVPSKRRFDLGHFPSPPQYSGEWRCDTHPRSSRDGTKITIDSPHADGRQVYWLDIEALLNQHS</sequence>
<dbReference type="Proteomes" id="UP000315003">
    <property type="component" value="Chromosome"/>
</dbReference>
<accession>A0A517SRR1</accession>